<comment type="caution">
    <text evidence="1">The sequence shown here is derived from an EMBL/GenBank/DDBJ whole genome shotgun (WGS) entry which is preliminary data.</text>
</comment>
<proteinExistence type="predicted"/>
<sequence>MGEKVQRAGFDAIDGLTHLQSAHFLLLGLTARAQGLHQASVEALEADNPYSTFTLIRSYAENAAAILYAIGHPKKIDAMLNLGEAKVSIGQIVSYANQGSRRFGQFKNIYSELSQYAHPMSTSIFASHKVSDDNQVVFSSKPAFKHDSDFLVASAWIVEMSLANAHLIAELGDMYR</sequence>
<evidence type="ECO:0000313" key="1">
    <source>
        <dbReference type="EMBL" id="KMO71834.1"/>
    </source>
</evidence>
<accession>A0A0J6VNR5</accession>
<dbReference type="PATRIC" id="fig|1807.14.peg.4216"/>
<name>A0A0J6VNR5_9MYCO</name>
<dbReference type="Proteomes" id="UP000036313">
    <property type="component" value="Unassembled WGS sequence"/>
</dbReference>
<dbReference type="EMBL" id="JYNU01000037">
    <property type="protein sequence ID" value="KMO71834.1"/>
    <property type="molecule type" value="Genomic_DNA"/>
</dbReference>
<protein>
    <submittedName>
        <fullName evidence="1">Uncharacterized protein</fullName>
    </submittedName>
</protein>
<organism evidence="1 2">
    <name type="scientific">Mycolicibacterium obuense</name>
    <dbReference type="NCBI Taxonomy" id="1807"/>
    <lineage>
        <taxon>Bacteria</taxon>
        <taxon>Bacillati</taxon>
        <taxon>Actinomycetota</taxon>
        <taxon>Actinomycetes</taxon>
        <taxon>Mycobacteriales</taxon>
        <taxon>Mycobacteriaceae</taxon>
        <taxon>Mycolicibacterium</taxon>
    </lineage>
</organism>
<dbReference type="AlphaFoldDB" id="A0A0J6VNR5"/>
<evidence type="ECO:0000313" key="2">
    <source>
        <dbReference type="Proteomes" id="UP000036313"/>
    </source>
</evidence>
<reference evidence="1 2" key="1">
    <citation type="journal article" date="2015" name="Genome Biol. Evol.">
        <title>Characterization of Three Mycobacterium spp. with Potential Use in Bioremediation by Genome Sequencing and Comparative Genomics.</title>
        <authorList>
            <person name="Das S."/>
            <person name="Pettersson B.M."/>
            <person name="Behra P.R."/>
            <person name="Ramesh M."/>
            <person name="Dasgupta S."/>
            <person name="Bhattacharya A."/>
            <person name="Kirsebom L.A."/>
        </authorList>
    </citation>
    <scope>NUCLEOTIDE SEQUENCE [LARGE SCALE GENOMIC DNA]</scope>
    <source>
        <strain evidence="1 2">DSM 44075</strain>
    </source>
</reference>
<gene>
    <name evidence="1" type="ORF">MOBUDSM44075_04186</name>
</gene>